<organism evidence="2 3">
    <name type="scientific">Burkholderia orbicola (strain MC0-3)</name>
    <dbReference type="NCBI Taxonomy" id="406425"/>
    <lineage>
        <taxon>Bacteria</taxon>
        <taxon>Pseudomonadati</taxon>
        <taxon>Pseudomonadota</taxon>
        <taxon>Betaproteobacteria</taxon>
        <taxon>Burkholderiales</taxon>
        <taxon>Burkholderiaceae</taxon>
        <taxon>Burkholderia</taxon>
        <taxon>Burkholderia cepacia complex</taxon>
        <taxon>Burkholderia orbicola</taxon>
    </lineage>
</organism>
<dbReference type="KEGG" id="bcm:Bcenmc03_5803"/>
<sequence length="146" mass="15733">MTAFPYFPIRTLLIATALGAVAIGSVPAVGQTSTSTVPAGSAAATPDNAILLTVFLKHDQSRPLAELNAQLAKQGFYKAFPPPGVEVVSWTVTMGIGQIVVLRLPASRLREVNRVLEDTAWGAYRTEFYPTYDYKAIGLGEHERAK</sequence>
<dbReference type="EMBL" id="CP000959">
    <property type="protein sequence ID" value="ACA94924.1"/>
    <property type="molecule type" value="Genomic_DNA"/>
</dbReference>
<keyword evidence="1" id="KW-0732">Signal</keyword>
<dbReference type="AlphaFoldDB" id="B1K436"/>
<evidence type="ECO:0000256" key="1">
    <source>
        <dbReference type="SAM" id="SignalP"/>
    </source>
</evidence>
<dbReference type="HOGENOM" id="CLU_102088_1_0_4"/>
<accession>B1K436</accession>
<name>B1K436_BURO0</name>
<feature type="chain" id="PRO_5002767006" evidence="1">
    <location>
        <begin position="31"/>
        <end position="146"/>
    </location>
</feature>
<reference evidence="3" key="1">
    <citation type="submission" date="2008-02" db="EMBL/GenBank/DDBJ databases">
        <title>Complete sequence of chromosome 2 of Burkholderia cenocepacia MC0-3.</title>
        <authorList>
            <person name="Copeland A."/>
            <person name="Lucas S."/>
            <person name="Lapidus A."/>
            <person name="Barry K."/>
            <person name="Bruce D."/>
            <person name="Goodwin L."/>
            <person name="Glavina del Rio T."/>
            <person name="Dalin E."/>
            <person name="Tice H."/>
            <person name="Pitluck S."/>
            <person name="Chain P."/>
            <person name="Malfatti S."/>
            <person name="Shin M."/>
            <person name="Vergez L."/>
            <person name="Schmutz J."/>
            <person name="Larimer F."/>
            <person name="Land M."/>
            <person name="Hauser L."/>
            <person name="Kyrpides N."/>
            <person name="Mikhailova N."/>
            <person name="Tiedje J."/>
            <person name="Richardson P."/>
        </authorList>
    </citation>
    <scope>NUCLEOTIDE SEQUENCE [LARGE SCALE GENOMIC DNA]</scope>
    <source>
        <strain evidence="3">MC0-3</strain>
    </source>
</reference>
<evidence type="ECO:0000313" key="2">
    <source>
        <dbReference type="EMBL" id="ACA94924.1"/>
    </source>
</evidence>
<gene>
    <name evidence="2" type="ordered locus">Bcenmc03_5803</name>
</gene>
<feature type="signal peptide" evidence="1">
    <location>
        <begin position="1"/>
        <end position="30"/>
    </location>
</feature>
<dbReference type="RefSeq" id="WP_012339891.1">
    <property type="nucleotide sequence ID" value="NC_010515.1"/>
</dbReference>
<proteinExistence type="predicted"/>
<dbReference type="Proteomes" id="UP000002169">
    <property type="component" value="Chromosome 2"/>
</dbReference>
<protein>
    <submittedName>
        <fullName evidence="2">Uncharacterized protein</fullName>
    </submittedName>
</protein>
<evidence type="ECO:0000313" key="3">
    <source>
        <dbReference type="Proteomes" id="UP000002169"/>
    </source>
</evidence>